<protein>
    <submittedName>
        <fullName evidence="1">Uncharacterized protein</fullName>
    </submittedName>
</protein>
<comment type="caution">
    <text evidence="1">The sequence shown here is derived from an EMBL/GenBank/DDBJ whole genome shotgun (WGS) entry which is preliminary data.</text>
</comment>
<reference evidence="1" key="1">
    <citation type="submission" date="2023-02" db="EMBL/GenBank/DDBJ databases">
        <title>Actinokineospora globicatena NBRC 15670.</title>
        <authorList>
            <person name="Ichikawa N."/>
            <person name="Sato H."/>
            <person name="Tonouchi N."/>
        </authorList>
    </citation>
    <scope>NUCLEOTIDE SEQUENCE</scope>
    <source>
        <strain evidence="1">NBRC 15670</strain>
    </source>
</reference>
<dbReference type="AlphaFoldDB" id="A0A9W6V9C0"/>
<dbReference type="Proteomes" id="UP001165042">
    <property type="component" value="Unassembled WGS sequence"/>
</dbReference>
<name>A0A9W6V9C0_9PSEU</name>
<keyword evidence="2" id="KW-1185">Reference proteome</keyword>
<evidence type="ECO:0000313" key="2">
    <source>
        <dbReference type="Proteomes" id="UP001165042"/>
    </source>
</evidence>
<dbReference type="EMBL" id="BSSD01000003">
    <property type="protein sequence ID" value="GLW91819.1"/>
    <property type="molecule type" value="Genomic_DNA"/>
</dbReference>
<sequence length="63" mass="6758">MIVDVSPRPPTPIAVFPAAGACQVCGHEAFAVAVHKDSRDVHHRQRAIPPCHLPNPVQKGQTT</sequence>
<organism evidence="1 2">
    <name type="scientific">Actinokineospora globicatena</name>
    <dbReference type="NCBI Taxonomy" id="103729"/>
    <lineage>
        <taxon>Bacteria</taxon>
        <taxon>Bacillati</taxon>
        <taxon>Actinomycetota</taxon>
        <taxon>Actinomycetes</taxon>
        <taxon>Pseudonocardiales</taxon>
        <taxon>Pseudonocardiaceae</taxon>
        <taxon>Actinokineospora</taxon>
    </lineage>
</organism>
<evidence type="ECO:0000313" key="1">
    <source>
        <dbReference type="EMBL" id="GLW91819.1"/>
    </source>
</evidence>
<accession>A0A9W6V9C0</accession>
<gene>
    <name evidence="1" type="ORF">Aglo03_26350</name>
</gene>
<proteinExistence type="predicted"/>
<dbReference type="RefSeq" id="WP_285610596.1">
    <property type="nucleotide sequence ID" value="NZ_BSSD01000003.1"/>
</dbReference>